<sequence>MYKLVLLAFIPCIVVAFPPRHGDPFNPLGSWHRRGPPCGLPKFIDNLPADAAEKVRSIWANYKEGDECDTEHKLTREVVHALPEEQKEKVFAGKCGPTFLRNVSSTVRKSFRAVWFDHRLTLEDKETQLKKLAYSLLTGESLALFNKWEEELKIRKEELAKKIETLSSDAKVAYEQWKELRMKERNFLAELPKEIREELKSITGPHFGGKKEVEKVEETTTTTEASTTTTTEAASSTTEVATTVATAESTTTAQPIVEEKTKEKEFAMFLDIQMPEEFNYEAQCSFYN</sequence>
<dbReference type="EMBL" id="CANHGI010000006">
    <property type="protein sequence ID" value="CAI5454729.1"/>
    <property type="molecule type" value="Genomic_DNA"/>
</dbReference>
<gene>
    <name evidence="4" type="ORF">CAMP_LOCUS17366</name>
</gene>
<keyword evidence="3" id="KW-0732">Signal</keyword>
<evidence type="ECO:0000256" key="1">
    <source>
        <dbReference type="SAM" id="Coils"/>
    </source>
</evidence>
<dbReference type="InterPro" id="IPR052823">
    <property type="entry name" value="SXP/RAL-2_related"/>
</dbReference>
<feature type="region of interest" description="Disordered" evidence="2">
    <location>
        <begin position="206"/>
        <end position="236"/>
    </location>
</feature>
<evidence type="ECO:0000313" key="5">
    <source>
        <dbReference type="Proteomes" id="UP001152747"/>
    </source>
</evidence>
<feature type="coiled-coil region" evidence="1">
    <location>
        <begin position="149"/>
        <end position="176"/>
    </location>
</feature>
<accession>A0A9P1IYK0</accession>
<organism evidence="4 5">
    <name type="scientific">Caenorhabditis angaria</name>
    <dbReference type="NCBI Taxonomy" id="860376"/>
    <lineage>
        <taxon>Eukaryota</taxon>
        <taxon>Metazoa</taxon>
        <taxon>Ecdysozoa</taxon>
        <taxon>Nematoda</taxon>
        <taxon>Chromadorea</taxon>
        <taxon>Rhabditida</taxon>
        <taxon>Rhabditina</taxon>
        <taxon>Rhabditomorpha</taxon>
        <taxon>Rhabditoidea</taxon>
        <taxon>Rhabditidae</taxon>
        <taxon>Peloderinae</taxon>
        <taxon>Caenorhabditis</taxon>
    </lineage>
</organism>
<keyword evidence="1" id="KW-0175">Coiled coil</keyword>
<protein>
    <recommendedName>
        <fullName evidence="6">SXP/RAL-2 family protein Ani s 5-like cation-binding domain-containing protein</fullName>
    </recommendedName>
</protein>
<name>A0A9P1IYK0_9PELO</name>
<dbReference type="PANTHER" id="PTHR21593">
    <property type="entry name" value="PRION-LIKE- Q/N-RICH -DOMAIN-BEARING PROTEIN PROTEIN"/>
    <property type="match status" value="1"/>
</dbReference>
<evidence type="ECO:0000256" key="3">
    <source>
        <dbReference type="SAM" id="SignalP"/>
    </source>
</evidence>
<proteinExistence type="predicted"/>
<comment type="caution">
    <text evidence="4">The sequence shown here is derived from an EMBL/GenBank/DDBJ whole genome shotgun (WGS) entry which is preliminary data.</text>
</comment>
<feature type="chain" id="PRO_5040372940" description="SXP/RAL-2 family protein Ani s 5-like cation-binding domain-containing protein" evidence="3">
    <location>
        <begin position="17"/>
        <end position="288"/>
    </location>
</feature>
<feature type="signal peptide" evidence="3">
    <location>
        <begin position="1"/>
        <end position="16"/>
    </location>
</feature>
<feature type="compositionally biased region" description="Basic and acidic residues" evidence="2">
    <location>
        <begin position="209"/>
        <end position="218"/>
    </location>
</feature>
<reference evidence="4" key="1">
    <citation type="submission" date="2022-11" db="EMBL/GenBank/DDBJ databases">
        <authorList>
            <person name="Kikuchi T."/>
        </authorList>
    </citation>
    <scope>NUCLEOTIDE SEQUENCE</scope>
    <source>
        <strain evidence="4">PS1010</strain>
    </source>
</reference>
<feature type="compositionally biased region" description="Low complexity" evidence="2">
    <location>
        <begin position="219"/>
        <end position="236"/>
    </location>
</feature>
<dbReference type="OrthoDB" id="5838444at2759"/>
<evidence type="ECO:0000313" key="4">
    <source>
        <dbReference type="EMBL" id="CAI5454729.1"/>
    </source>
</evidence>
<dbReference type="AlphaFoldDB" id="A0A9P1IYK0"/>
<evidence type="ECO:0000256" key="2">
    <source>
        <dbReference type="SAM" id="MobiDB-lite"/>
    </source>
</evidence>
<evidence type="ECO:0008006" key="6">
    <source>
        <dbReference type="Google" id="ProtNLM"/>
    </source>
</evidence>
<dbReference type="Proteomes" id="UP001152747">
    <property type="component" value="Unassembled WGS sequence"/>
</dbReference>
<keyword evidence="5" id="KW-1185">Reference proteome</keyword>
<dbReference type="PANTHER" id="PTHR21593:SF36">
    <property type="entry name" value="DUF148 DOMAIN-CONTAINING PROTEIN-RELATED"/>
    <property type="match status" value="1"/>
</dbReference>